<dbReference type="RefSeq" id="XP_003018385.1">
    <property type="nucleotide sequence ID" value="XM_003018339.1"/>
</dbReference>
<dbReference type="SUPFAM" id="SSF54843">
    <property type="entry name" value="Ribosomal protein L22"/>
    <property type="match status" value="1"/>
</dbReference>
<feature type="region of interest" description="Disordered" evidence="20">
    <location>
        <begin position="1"/>
        <end position="123"/>
    </location>
</feature>
<evidence type="ECO:0000256" key="11">
    <source>
        <dbReference type="ARBA" id="ARBA00023242"/>
    </source>
</evidence>
<keyword evidence="8 19" id="KW-0067">ATP-binding</keyword>
<name>D4DK58_TRIVH</name>
<dbReference type="InterPro" id="IPR001650">
    <property type="entry name" value="Helicase_C-like"/>
</dbReference>
<keyword evidence="25" id="KW-1185">Reference proteome</keyword>
<proteinExistence type="inferred from homology"/>
<evidence type="ECO:0000256" key="18">
    <source>
        <dbReference type="RuleBase" id="RU004005"/>
    </source>
</evidence>
<dbReference type="FunFam" id="3.40.50.300:FF:000460">
    <property type="entry name" value="RNA helicase"/>
    <property type="match status" value="1"/>
</dbReference>
<keyword evidence="12 18" id="KW-0687">Ribonucleoprotein</keyword>
<dbReference type="Gene3D" id="3.40.50.300">
    <property type="entry name" value="P-loop containing nucleotide triphosphate hydrolases"/>
    <property type="match status" value="2"/>
</dbReference>
<feature type="domain" description="DEAD-box RNA helicase Q" evidence="23">
    <location>
        <begin position="155"/>
        <end position="183"/>
    </location>
</feature>
<dbReference type="GO" id="GO:0005524">
    <property type="term" value="F:ATP binding"/>
    <property type="evidence" value="ECO:0007669"/>
    <property type="project" value="UniProtKB-UniRule"/>
</dbReference>
<dbReference type="CDD" id="cd18787">
    <property type="entry name" value="SF2_C_DEAD"/>
    <property type="match status" value="1"/>
</dbReference>
<dbReference type="InterPro" id="IPR014014">
    <property type="entry name" value="RNA_helicase_DEAD_Q_motif"/>
</dbReference>
<evidence type="ECO:0000256" key="1">
    <source>
        <dbReference type="ARBA" id="ARBA00004604"/>
    </source>
</evidence>
<dbReference type="GeneID" id="9584329"/>
<dbReference type="InterPro" id="IPR011545">
    <property type="entry name" value="DEAD/DEAH_box_helicase_dom"/>
</dbReference>
<dbReference type="InterPro" id="IPR001063">
    <property type="entry name" value="Ribosomal_uL22"/>
</dbReference>
<dbReference type="EC" id="3.6.4.13" evidence="19"/>
<dbReference type="PROSITE" id="PS51192">
    <property type="entry name" value="HELICASE_ATP_BIND_1"/>
    <property type="match status" value="1"/>
</dbReference>
<evidence type="ECO:0000259" key="23">
    <source>
        <dbReference type="PROSITE" id="PS51195"/>
    </source>
</evidence>
<feature type="compositionally biased region" description="Basic and acidic residues" evidence="20">
    <location>
        <begin position="82"/>
        <end position="94"/>
    </location>
</feature>
<dbReference type="GO" id="GO:0003724">
    <property type="term" value="F:RNA helicase activity"/>
    <property type="evidence" value="ECO:0007669"/>
    <property type="project" value="UniProtKB-EC"/>
</dbReference>
<feature type="compositionally biased region" description="Polar residues" evidence="20">
    <location>
        <begin position="687"/>
        <end position="701"/>
    </location>
</feature>
<dbReference type="SUPFAM" id="SSF52540">
    <property type="entry name" value="P-loop containing nucleoside triphosphate hydrolases"/>
    <property type="match status" value="2"/>
</dbReference>
<evidence type="ECO:0000256" key="10">
    <source>
        <dbReference type="ARBA" id="ARBA00022980"/>
    </source>
</evidence>
<dbReference type="InterPro" id="IPR036394">
    <property type="entry name" value="Ribosomal_uL22_sf"/>
</dbReference>
<dbReference type="CDD" id="cd00336">
    <property type="entry name" value="Ribosomal_L22"/>
    <property type="match status" value="1"/>
</dbReference>
<feature type="region of interest" description="Disordered" evidence="20">
    <location>
        <begin position="582"/>
        <end position="621"/>
    </location>
</feature>
<dbReference type="SMART" id="SM01178">
    <property type="entry name" value="DUF4217"/>
    <property type="match status" value="1"/>
</dbReference>
<dbReference type="PROSITE" id="PS51194">
    <property type="entry name" value="HELICASE_CTER"/>
    <property type="match status" value="1"/>
</dbReference>
<keyword evidence="10 18" id="KW-0689">Ribosomal protein</keyword>
<comment type="subcellular location">
    <subcellularLocation>
        <location evidence="1">Nucleus</location>
        <location evidence="1">Nucleolus</location>
    </subcellularLocation>
</comment>
<evidence type="ECO:0000256" key="5">
    <source>
        <dbReference type="ARBA" id="ARBA00022741"/>
    </source>
</evidence>
<evidence type="ECO:0000256" key="20">
    <source>
        <dbReference type="SAM" id="MobiDB-lite"/>
    </source>
</evidence>
<evidence type="ECO:0000256" key="6">
    <source>
        <dbReference type="ARBA" id="ARBA00022801"/>
    </source>
</evidence>
<feature type="compositionally biased region" description="Basic and acidic residues" evidence="20">
    <location>
        <begin position="24"/>
        <end position="35"/>
    </location>
</feature>
<keyword evidence="9 19" id="KW-0694">RNA-binding</keyword>
<dbReference type="SMART" id="SM00490">
    <property type="entry name" value="HELICc"/>
    <property type="match status" value="1"/>
</dbReference>
<dbReference type="SMART" id="SM00487">
    <property type="entry name" value="DEXDc"/>
    <property type="match status" value="1"/>
</dbReference>
<accession>D4DK58</accession>
<dbReference type="Pfam" id="PF00271">
    <property type="entry name" value="Helicase_C"/>
    <property type="match status" value="1"/>
</dbReference>
<keyword evidence="11" id="KW-0539">Nucleus</keyword>
<dbReference type="PROSITE" id="PS00039">
    <property type="entry name" value="DEAD_ATP_HELICASE"/>
    <property type="match status" value="1"/>
</dbReference>
<dbReference type="PROSITE" id="PS51195">
    <property type="entry name" value="Q_MOTIF"/>
    <property type="match status" value="1"/>
</dbReference>
<comment type="similarity">
    <text evidence="14">Belongs to the DEAD box helicase family. DDX18/HAS1 subfamily.</text>
</comment>
<feature type="domain" description="Helicase C-terminal" evidence="22">
    <location>
        <begin position="389"/>
        <end position="542"/>
    </location>
</feature>
<sequence>MSLHVTETESEGISFGRLTKSKRNIIESRFKKKNDDLEEEELYRSTAESDSEYKKKEKKQGRRGKMETAQDHAKKRKRKHKSSEGKSAKPHQQEPEAVEAESQTPTKKQKVDQHDDDGEQLDGEHIENGVEAGKDVPALPSADTMALPTQEAVSNKFSDLSLSEPTVKAIAGMGFTTMTEIQQRGIPPSLAGRDILGAAKTGSGKTLAFLIPAVEILRSLKFKPRNGTGALIITPTRELALQIFGVARELMEHHSQTYGVVIGGANRRAEAEKLNKGVNVLIGTPGRLLDHLRSTEGFVFKNLKTLVIDEADRILEVGFEDELRQIISILPKEDRQTMLFSATQTTKVEDLARISLKPGPLYINVDHKKEHSTVDGVEQGFIICEAHKRFLLLFSFLKKNAKKKIIVFFSSCNSVKYYSELLNYIDLPVLSLHGKLKQQKRTNTFFEFCNSAQGTLICTDVAARGLDIPAVDYIVQLDPPDDPSEVGFINHLREARVPVVEFEFPTKHIINIQSQLEKLISQNYYLNQSAKEGYRSYLHAYASHSLRSVFDVNKLDLVKVAKSYGFTTPPRVDITLGASMSRDKKVQARRTRDVDVSKETTTRRRERRKREKKAIEPRRSTMVAVSTAFASRQLFSTHLHFLRESLMGSNSNSNNNDDKVERFSSADLSSARISHRPPAVKKGSLGTGSIFSDGEVSTSGPTPKRPPKKEDAAATQDAEHSTALVDRNRDTISRTLIPHPERRARWERKMVIRAVKNRGQLTREEVIQQSERELQSRSHWFKTSVKKLGPLARQIAGKKVEDAIMQMRYSKKKAARDVLAFLEQARNEAIVSRGMGIKSEADGDRGQEVEIKLKDGKRYTVRDEREIYVDQAWVNRGPYGVDFDHRARGQINRLRPPYTALAVVLKEEKTRVREWRDRTEKALRERREKLWVQMPDRRVTGQSQYYSW</sequence>
<evidence type="ECO:0000256" key="2">
    <source>
        <dbReference type="ARBA" id="ARBA00009451"/>
    </source>
</evidence>
<dbReference type="CDD" id="cd17942">
    <property type="entry name" value="DEADc_DDX18"/>
    <property type="match status" value="1"/>
</dbReference>
<evidence type="ECO:0000256" key="7">
    <source>
        <dbReference type="ARBA" id="ARBA00022806"/>
    </source>
</evidence>
<comment type="caution">
    <text evidence="24">The sequence shown here is derived from an EMBL/GenBank/DDBJ whole genome shotgun (WGS) entry which is preliminary data.</text>
</comment>
<dbReference type="Gene3D" id="3.90.470.10">
    <property type="entry name" value="Ribosomal protein L22/L17"/>
    <property type="match status" value="1"/>
</dbReference>
<dbReference type="GO" id="GO:0005730">
    <property type="term" value="C:nucleolus"/>
    <property type="evidence" value="ECO:0007669"/>
    <property type="project" value="UniProtKB-SubCell"/>
</dbReference>
<dbReference type="PANTHER" id="PTHR24031">
    <property type="entry name" value="RNA HELICASE"/>
    <property type="match status" value="1"/>
</dbReference>
<evidence type="ECO:0000313" key="24">
    <source>
        <dbReference type="EMBL" id="EFE37740.1"/>
    </source>
</evidence>
<evidence type="ECO:0000256" key="3">
    <source>
        <dbReference type="ARBA" id="ARBA00022517"/>
    </source>
</evidence>
<reference evidence="25" key="1">
    <citation type="journal article" date="2011" name="Genome Biol.">
        <title>Comparative and functional genomics provide insights into the pathogenicity of dermatophytic fungi.</title>
        <authorList>
            <person name="Burmester A."/>
            <person name="Shelest E."/>
            <person name="Gloeckner G."/>
            <person name="Heddergott C."/>
            <person name="Schindler S."/>
            <person name="Staib P."/>
            <person name="Heidel A."/>
            <person name="Felder M."/>
            <person name="Petzold A."/>
            <person name="Szafranski K."/>
            <person name="Feuermann M."/>
            <person name="Pedruzzi I."/>
            <person name="Priebe S."/>
            <person name="Groth M."/>
            <person name="Winkler R."/>
            <person name="Li W."/>
            <person name="Kniemeyer O."/>
            <person name="Schroeckh V."/>
            <person name="Hertweck C."/>
            <person name="Hube B."/>
            <person name="White T.C."/>
            <person name="Platzer M."/>
            <person name="Guthke R."/>
            <person name="Heitman J."/>
            <person name="Woestemeyer J."/>
            <person name="Zipfel P.F."/>
            <person name="Monod M."/>
            <person name="Brakhage A.A."/>
        </authorList>
    </citation>
    <scope>NUCLEOTIDE SEQUENCE [LARGE SCALE GENOMIC DNA]</scope>
    <source>
        <strain evidence="25">HKI 0517</strain>
    </source>
</reference>
<evidence type="ECO:0000256" key="8">
    <source>
        <dbReference type="ARBA" id="ARBA00022840"/>
    </source>
</evidence>
<evidence type="ECO:0000256" key="13">
    <source>
        <dbReference type="ARBA" id="ARBA00024310"/>
    </source>
</evidence>
<dbReference type="GO" id="GO:1990904">
    <property type="term" value="C:ribonucleoprotein complex"/>
    <property type="evidence" value="ECO:0007669"/>
    <property type="project" value="UniProtKB-KW"/>
</dbReference>
<gene>
    <name evidence="24" type="ORF">TRV_07579</name>
</gene>
<evidence type="ECO:0000256" key="17">
    <source>
        <dbReference type="PROSITE-ProRule" id="PRU00552"/>
    </source>
</evidence>
<evidence type="ECO:0000256" key="4">
    <source>
        <dbReference type="ARBA" id="ARBA00022552"/>
    </source>
</evidence>
<keyword evidence="3" id="KW-0690">Ribosome biogenesis</keyword>
<feature type="domain" description="Helicase ATP-binding" evidence="21">
    <location>
        <begin position="186"/>
        <end position="362"/>
    </location>
</feature>
<feature type="short sequence motif" description="Q motif" evidence="17">
    <location>
        <begin position="155"/>
        <end position="183"/>
    </location>
</feature>
<comment type="function">
    <text evidence="19">RNA helicase.</text>
</comment>
<evidence type="ECO:0000256" key="12">
    <source>
        <dbReference type="ARBA" id="ARBA00023274"/>
    </source>
</evidence>
<dbReference type="Pfam" id="PF00270">
    <property type="entry name" value="DEAD"/>
    <property type="match status" value="1"/>
</dbReference>
<evidence type="ECO:0000256" key="9">
    <source>
        <dbReference type="ARBA" id="ARBA00022884"/>
    </source>
</evidence>
<dbReference type="GO" id="GO:0003723">
    <property type="term" value="F:RNA binding"/>
    <property type="evidence" value="ECO:0007669"/>
    <property type="project" value="UniProtKB-UniRule"/>
</dbReference>
<comment type="catalytic activity">
    <reaction evidence="16 19">
        <text>ATP + H2O = ADP + phosphate + H(+)</text>
        <dbReference type="Rhea" id="RHEA:13065"/>
        <dbReference type="ChEBI" id="CHEBI:15377"/>
        <dbReference type="ChEBI" id="CHEBI:15378"/>
        <dbReference type="ChEBI" id="CHEBI:30616"/>
        <dbReference type="ChEBI" id="CHEBI:43474"/>
        <dbReference type="ChEBI" id="CHEBI:456216"/>
        <dbReference type="EC" id="3.6.4.13"/>
    </reaction>
</comment>
<evidence type="ECO:0000256" key="14">
    <source>
        <dbReference type="ARBA" id="ARBA00024357"/>
    </source>
</evidence>
<dbReference type="HOGENOM" id="CLU_310387_0_0_1"/>
<dbReference type="KEGG" id="tve:TRV_07579"/>
<keyword evidence="5 19" id="KW-0547">Nucleotide-binding</keyword>
<dbReference type="GO" id="GO:0006364">
    <property type="term" value="P:rRNA processing"/>
    <property type="evidence" value="ECO:0007669"/>
    <property type="project" value="UniProtKB-KW"/>
</dbReference>
<evidence type="ECO:0000256" key="16">
    <source>
        <dbReference type="ARBA" id="ARBA00047984"/>
    </source>
</evidence>
<feature type="compositionally biased region" description="Basic and acidic residues" evidence="20">
    <location>
        <begin position="708"/>
        <end position="727"/>
    </location>
</feature>
<comment type="subunit">
    <text evidence="15">Associates in the nucleolus with the 60S and pre-60S ribosomal subunits.</text>
</comment>
<dbReference type="OrthoDB" id="10259640at2759"/>
<comment type="domain">
    <text evidence="19">The Q motif is unique to and characteristic of the DEAD box family of RNA helicases and controls ATP binding and hydrolysis.</text>
</comment>
<comment type="similarity">
    <text evidence="2 18">Belongs to the universal ribosomal protein uL22 family.</text>
</comment>
<dbReference type="InterPro" id="IPR014001">
    <property type="entry name" value="Helicase_ATP-bd"/>
</dbReference>
<dbReference type="AlphaFoldDB" id="D4DK58"/>
<evidence type="ECO:0000313" key="25">
    <source>
        <dbReference type="Proteomes" id="UP000008383"/>
    </source>
</evidence>
<protein>
    <recommendedName>
        <fullName evidence="19">ATP-dependent RNA helicase</fullName>
        <ecNumber evidence="19">3.6.4.13</ecNumber>
    </recommendedName>
</protein>
<evidence type="ECO:0000259" key="22">
    <source>
        <dbReference type="PROSITE" id="PS51194"/>
    </source>
</evidence>
<evidence type="ECO:0000259" key="21">
    <source>
        <dbReference type="PROSITE" id="PS51192"/>
    </source>
</evidence>
<dbReference type="InterPro" id="IPR025313">
    <property type="entry name" value="SPB4-like_CTE"/>
</dbReference>
<dbReference type="InterPro" id="IPR000629">
    <property type="entry name" value="RNA-helicase_DEAD-box_CS"/>
</dbReference>
<keyword evidence="4" id="KW-0698">rRNA processing</keyword>
<keyword evidence="6 19" id="KW-0378">Hydrolase</keyword>
<dbReference type="Pfam" id="PF13959">
    <property type="entry name" value="CTE_SPB4"/>
    <property type="match status" value="1"/>
</dbReference>
<dbReference type="GO" id="GO:0006412">
    <property type="term" value="P:translation"/>
    <property type="evidence" value="ECO:0007669"/>
    <property type="project" value="InterPro"/>
</dbReference>
<dbReference type="Proteomes" id="UP000008383">
    <property type="component" value="Unassembled WGS sequence"/>
</dbReference>
<feature type="compositionally biased region" description="Basic and acidic residues" evidence="20">
    <location>
        <begin position="582"/>
        <end position="603"/>
    </location>
</feature>
<evidence type="ECO:0000256" key="15">
    <source>
        <dbReference type="ARBA" id="ARBA00024365"/>
    </source>
</evidence>
<organism evidence="24 25">
    <name type="scientific">Trichophyton verrucosum (strain HKI 0517)</name>
    <dbReference type="NCBI Taxonomy" id="663202"/>
    <lineage>
        <taxon>Eukaryota</taxon>
        <taxon>Fungi</taxon>
        <taxon>Dikarya</taxon>
        <taxon>Ascomycota</taxon>
        <taxon>Pezizomycotina</taxon>
        <taxon>Eurotiomycetes</taxon>
        <taxon>Eurotiomycetidae</taxon>
        <taxon>Onygenales</taxon>
        <taxon>Arthrodermataceae</taxon>
        <taxon>Trichophyton</taxon>
    </lineage>
</organism>
<dbReference type="InterPro" id="IPR027417">
    <property type="entry name" value="P-loop_NTPase"/>
</dbReference>
<dbReference type="GO" id="GO:0016887">
    <property type="term" value="F:ATP hydrolysis activity"/>
    <property type="evidence" value="ECO:0007669"/>
    <property type="project" value="RHEA"/>
</dbReference>
<dbReference type="FunFam" id="3.90.470.10:FF:000017">
    <property type="entry name" value="54S ribosomal protein L22, mitochondrial"/>
    <property type="match status" value="1"/>
</dbReference>
<dbReference type="InterPro" id="IPR044773">
    <property type="entry name" value="DDX18/Has1_DEADc"/>
</dbReference>
<dbReference type="GO" id="GO:0003735">
    <property type="term" value="F:structural constituent of ribosome"/>
    <property type="evidence" value="ECO:0007669"/>
    <property type="project" value="InterPro"/>
</dbReference>
<feature type="region of interest" description="Disordered" evidence="20">
    <location>
        <begin position="668"/>
        <end position="727"/>
    </location>
</feature>
<dbReference type="GO" id="GO:0005840">
    <property type="term" value="C:ribosome"/>
    <property type="evidence" value="ECO:0007669"/>
    <property type="project" value="UniProtKB-KW"/>
</dbReference>
<comment type="function">
    <text evidence="13">ATP-dependent RNA helicase involved in 40S ribosomal subunit biogenesis. Required for the processing and cleavage of 35S pre-rRNA at sites A0, A1, and A2, leading to mature 18S rRNA.</text>
</comment>
<keyword evidence="7 19" id="KW-0347">Helicase</keyword>
<dbReference type="EMBL" id="ACYE01000453">
    <property type="protein sequence ID" value="EFE37740.1"/>
    <property type="molecule type" value="Genomic_DNA"/>
</dbReference>
<dbReference type="Pfam" id="PF00237">
    <property type="entry name" value="Ribosomal_L22"/>
    <property type="match status" value="1"/>
</dbReference>
<evidence type="ECO:0000256" key="19">
    <source>
        <dbReference type="RuleBase" id="RU365068"/>
    </source>
</evidence>